<evidence type="ECO:0000256" key="1">
    <source>
        <dbReference type="SAM" id="Phobius"/>
    </source>
</evidence>
<dbReference type="AlphaFoldDB" id="A0A8J2P9Y1"/>
<dbReference type="Proteomes" id="UP000708208">
    <property type="component" value="Unassembled WGS sequence"/>
</dbReference>
<dbReference type="OrthoDB" id="9985088at2759"/>
<comment type="caution">
    <text evidence="2">The sequence shown here is derived from an EMBL/GenBank/DDBJ whole genome shotgun (WGS) entry which is preliminary data.</text>
</comment>
<evidence type="ECO:0000313" key="2">
    <source>
        <dbReference type="EMBL" id="CAG7786687.1"/>
    </source>
</evidence>
<keyword evidence="1" id="KW-1133">Transmembrane helix</keyword>
<keyword evidence="1" id="KW-0812">Transmembrane</keyword>
<evidence type="ECO:0000313" key="3">
    <source>
        <dbReference type="Proteomes" id="UP000708208"/>
    </source>
</evidence>
<feature type="non-terminal residue" evidence="2">
    <location>
        <position position="300"/>
    </location>
</feature>
<dbReference type="EMBL" id="CAJVCH010323003">
    <property type="protein sequence ID" value="CAG7786687.1"/>
    <property type="molecule type" value="Genomic_DNA"/>
</dbReference>
<feature type="non-terminal residue" evidence="2">
    <location>
        <position position="1"/>
    </location>
</feature>
<gene>
    <name evidence="2" type="ORF">AFUS01_LOCUS25245</name>
</gene>
<accession>A0A8J2P9Y1</accession>
<organism evidence="2 3">
    <name type="scientific">Allacma fusca</name>
    <dbReference type="NCBI Taxonomy" id="39272"/>
    <lineage>
        <taxon>Eukaryota</taxon>
        <taxon>Metazoa</taxon>
        <taxon>Ecdysozoa</taxon>
        <taxon>Arthropoda</taxon>
        <taxon>Hexapoda</taxon>
        <taxon>Collembola</taxon>
        <taxon>Symphypleona</taxon>
        <taxon>Sminthuridae</taxon>
        <taxon>Allacma</taxon>
    </lineage>
</organism>
<keyword evidence="3" id="KW-1185">Reference proteome</keyword>
<reference evidence="2" key="1">
    <citation type="submission" date="2021-06" db="EMBL/GenBank/DDBJ databases">
        <authorList>
            <person name="Hodson N. C."/>
            <person name="Mongue J. A."/>
            <person name="Jaron S. K."/>
        </authorList>
    </citation>
    <scope>NUCLEOTIDE SEQUENCE</scope>
</reference>
<keyword evidence="1" id="KW-0472">Membrane</keyword>
<proteinExistence type="predicted"/>
<sequence length="300" mass="33606">NSHINSHKRTERGDFFQDGYLRSRNLIMTFFPSVFVTAKRRLFSAQFVNAFKVKNRRLMLKLNNSSVQMLLLGLCLGVTVGIAFVPIDLNFGCSINPRAVTVPQKLPTVSAEVDESPVVPSPSPAPQMEIKNTSGEKFRRPRYFSTELGLRRKLIGGIILSNSSCLAGIIQINQTLSQRVDKLLFFLGGKDSGKRARELRSLGLNGVVEINSGESPWGEVSLNLVTLRVIKYLGERFGEGYDHFFLSLDQFYVHGRLLMDLVGKISVSQDFMWGVPGKDSCSLDRGFVLSRRLIQKLSMK</sequence>
<feature type="transmembrane region" description="Helical" evidence="1">
    <location>
        <begin position="66"/>
        <end position="87"/>
    </location>
</feature>
<name>A0A8J2P9Y1_9HEXA</name>
<protein>
    <submittedName>
        <fullName evidence="2">Uncharacterized protein</fullName>
    </submittedName>
</protein>